<organism evidence="1">
    <name type="scientific">marine metagenome</name>
    <dbReference type="NCBI Taxonomy" id="408172"/>
    <lineage>
        <taxon>unclassified sequences</taxon>
        <taxon>metagenomes</taxon>
        <taxon>ecological metagenomes</taxon>
    </lineage>
</organism>
<proteinExistence type="predicted"/>
<accession>A0A382PVP9</accession>
<dbReference type="Gene3D" id="3.40.50.300">
    <property type="entry name" value="P-loop containing nucleotide triphosphate hydrolases"/>
    <property type="match status" value="1"/>
</dbReference>
<sequence>DPRTLLLDTGISNLKFVSGAGDNPGSANIGSDKIGTIISFIKGLEADTILLDLGPGTNYNVIDFFNISTQGVVLTTPEMTSVMKTFSFIRAALFRRISLAFQAYPEIQKMVDHSNPINADMESYTTGLLRSNFKEHFPNYTESLDSIINDFTPGLVVNRVRNRKDLIAGDNLLKLVKKFLEVEIAYLGYIIESDRVRDSIDEMIPFLIKDPQSKPSENLQQIIGALTNTDLQLMKRDGRIFVSKQVRLSSGWEA</sequence>
<dbReference type="SUPFAM" id="SSF52540">
    <property type="entry name" value="P-loop containing nucleoside triphosphate hydrolases"/>
    <property type="match status" value="1"/>
</dbReference>
<protein>
    <recommendedName>
        <fullName evidence="2">CobQ/CobB/MinD/ParA nucleotide binding domain-containing protein</fullName>
    </recommendedName>
</protein>
<evidence type="ECO:0008006" key="2">
    <source>
        <dbReference type="Google" id="ProtNLM"/>
    </source>
</evidence>
<dbReference type="InterPro" id="IPR027417">
    <property type="entry name" value="P-loop_NTPase"/>
</dbReference>
<dbReference type="AlphaFoldDB" id="A0A382PVP9"/>
<reference evidence="1" key="1">
    <citation type="submission" date="2018-05" db="EMBL/GenBank/DDBJ databases">
        <authorList>
            <person name="Lanie J.A."/>
            <person name="Ng W.-L."/>
            <person name="Kazmierczak K.M."/>
            <person name="Andrzejewski T.M."/>
            <person name="Davidsen T.M."/>
            <person name="Wayne K.J."/>
            <person name="Tettelin H."/>
            <person name="Glass J.I."/>
            <person name="Rusch D."/>
            <person name="Podicherti R."/>
            <person name="Tsui H.-C.T."/>
            <person name="Winkler M.E."/>
        </authorList>
    </citation>
    <scope>NUCLEOTIDE SEQUENCE</scope>
</reference>
<feature type="non-terminal residue" evidence="1">
    <location>
        <position position="1"/>
    </location>
</feature>
<gene>
    <name evidence="1" type="ORF">METZ01_LOCUS330150</name>
</gene>
<name>A0A382PVP9_9ZZZZ</name>
<evidence type="ECO:0000313" key="1">
    <source>
        <dbReference type="EMBL" id="SVC77296.1"/>
    </source>
</evidence>
<dbReference type="EMBL" id="UINC01110050">
    <property type="protein sequence ID" value="SVC77296.1"/>
    <property type="molecule type" value="Genomic_DNA"/>
</dbReference>